<keyword evidence="14 22" id="KW-0482">Metalloprotease</keyword>
<feature type="domain" description="Aminopeptidase N-like N-terminal" evidence="26">
    <location>
        <begin position="45"/>
        <end position="235"/>
    </location>
</feature>
<keyword evidence="27" id="KW-1185">Reference proteome</keyword>
<gene>
    <name evidence="28" type="primary">LOC107272257</name>
</gene>
<evidence type="ECO:0000256" key="16">
    <source>
        <dbReference type="ARBA" id="ARBA00023157"/>
    </source>
</evidence>
<proteinExistence type="inferred from homology"/>
<dbReference type="InterPro" id="IPR014782">
    <property type="entry name" value="Peptidase_M1_dom"/>
</dbReference>
<evidence type="ECO:0000313" key="28">
    <source>
        <dbReference type="RefSeq" id="XP_015604740.1"/>
    </source>
</evidence>
<evidence type="ECO:0000313" key="27">
    <source>
        <dbReference type="Proteomes" id="UP000694920"/>
    </source>
</evidence>
<evidence type="ECO:0000256" key="23">
    <source>
        <dbReference type="SAM" id="SignalP"/>
    </source>
</evidence>
<evidence type="ECO:0000256" key="9">
    <source>
        <dbReference type="ARBA" id="ARBA00022723"/>
    </source>
</evidence>
<keyword evidence="10 23" id="KW-0732">Signal</keyword>
<evidence type="ECO:0000256" key="12">
    <source>
        <dbReference type="ARBA" id="ARBA00022833"/>
    </source>
</evidence>
<dbReference type="GO" id="GO:0042277">
    <property type="term" value="F:peptide binding"/>
    <property type="evidence" value="ECO:0007669"/>
    <property type="project" value="TreeGrafter"/>
</dbReference>
<evidence type="ECO:0000259" key="26">
    <source>
        <dbReference type="Pfam" id="PF17900"/>
    </source>
</evidence>
<dbReference type="EC" id="3.4.11.-" evidence="22"/>
<evidence type="ECO:0000256" key="8">
    <source>
        <dbReference type="ARBA" id="ARBA00022692"/>
    </source>
</evidence>
<keyword evidence="11 22" id="KW-0378">Hydrolase</keyword>
<evidence type="ECO:0000259" key="25">
    <source>
        <dbReference type="Pfam" id="PF11838"/>
    </source>
</evidence>
<evidence type="ECO:0000256" key="21">
    <source>
        <dbReference type="PIRSR" id="PIRSR634016-4"/>
    </source>
</evidence>
<dbReference type="GO" id="GO:0070006">
    <property type="term" value="F:metalloaminopeptidase activity"/>
    <property type="evidence" value="ECO:0007669"/>
    <property type="project" value="TreeGrafter"/>
</dbReference>
<keyword evidence="8" id="KW-0812">Transmembrane</keyword>
<keyword evidence="18" id="KW-0449">Lipoprotein</keyword>
<feature type="site" description="Transition state stabilizer" evidence="21">
    <location>
        <position position="429"/>
    </location>
</feature>
<evidence type="ECO:0000256" key="4">
    <source>
        <dbReference type="ARBA" id="ARBA00010136"/>
    </source>
</evidence>
<dbReference type="RefSeq" id="XP_015604740.1">
    <property type="nucleotide sequence ID" value="XM_015749254.2"/>
</dbReference>
<keyword evidence="9 20" id="KW-0479">Metal-binding</keyword>
<evidence type="ECO:0000256" key="19">
    <source>
        <dbReference type="PIRSR" id="PIRSR634016-1"/>
    </source>
</evidence>
<dbReference type="GO" id="GO:0005737">
    <property type="term" value="C:cytoplasm"/>
    <property type="evidence" value="ECO:0007669"/>
    <property type="project" value="TreeGrafter"/>
</dbReference>
<dbReference type="KEGG" id="ccin:107272257"/>
<dbReference type="InterPro" id="IPR042097">
    <property type="entry name" value="Aminopeptidase_N-like_N_sf"/>
</dbReference>
<dbReference type="InterPro" id="IPR034016">
    <property type="entry name" value="M1_APN-typ"/>
</dbReference>
<evidence type="ECO:0000256" key="17">
    <source>
        <dbReference type="ARBA" id="ARBA00023180"/>
    </source>
</evidence>
<dbReference type="InterPro" id="IPR001930">
    <property type="entry name" value="Peptidase_M1"/>
</dbReference>
<feature type="active site" description="Proton acceptor" evidence="19">
    <location>
        <position position="343"/>
    </location>
</feature>
<dbReference type="Pfam" id="PF17900">
    <property type="entry name" value="Peptidase_M1_N"/>
    <property type="match status" value="1"/>
</dbReference>
<dbReference type="Pfam" id="PF01433">
    <property type="entry name" value="Peptidase_M1"/>
    <property type="match status" value="1"/>
</dbReference>
<sequence>MDDFKLLFFLLLATISSSRSSPIFFDQDGVASRTNADYRLPTNSKPIHYVIKLNPHLTNDNFTFTGEVTITLEVVQASTNITLHSKEQTIDESRTFLAPYNDNTTRYSITHNYDTTTDFLILSANETLPVGNYTLIIHYTGDLRDDMIGFYRSSYTNSNNETVWIATSKFEPTHARYAFPCYDEPALKATVDIWLKREQSQHALANTNIYTEKKDNSDNKTWSIFETTPLISTYLIAFIASDFGSIRNADNTFGVWARSDVISTAQYSFDFGIKSLERLENHTSVKYYGYSLPKMDQIAIPDFASGAMENWGLVTYRERYLLYQDGVSTKSDRQGIATVIAHEFGHQWYGNLVGPEWWTYLWLNEGFATYFEYFNAHEIESTWRLDQQFPVVELQAKAFAVDGLGTSHAMNANVKSPTEIRSIFDSISYAKAGSVIRMMEHVIGTPVFKTGLNNYLVANQFNTGTSDLLWKGIQTAVDQTNLNLNIKRIMDTWVTQPGFPVITVTRNYDAKTALVQQERFYLADAATYNSTSYYWWVPINYVVASDIDFTDTAPETWIPATDNISISSLSSNDWIILNRQQTGYYRVNYDKTNWKLITTYLNSESYNNIHVVNRAQLLDDAFNLARAGYIDYTIALDLTTYLAQETDYIPWYSAFTGLNYLYRWLGSSDSYDLFKAYVLKLIAKSQETLTLTELSDDEHVETLHRTNVLSWACKLNQSKCLSTAAEKFSAWLLDGYGTAITPNLKTVFFCYGIQQSNSTVWNELWKKYLATDLSSEQRRILSALGCTEDVDILNQYMSLATTTGSGIRAQDSTTAFSAVYTASPKNVEVALDYIINNLDSIYEYYGGTGSIATLLSGIGLRITNNELLEKLVKFSEQQSSILGGAASTGIANARRNLAWIEKYEPVVAQWLSEELPENEGSGAASTIGSITLPIVFIFVMRYFQ</sequence>
<dbReference type="GO" id="GO:0005615">
    <property type="term" value="C:extracellular space"/>
    <property type="evidence" value="ECO:0007669"/>
    <property type="project" value="TreeGrafter"/>
</dbReference>
<dbReference type="PRINTS" id="PR00756">
    <property type="entry name" value="ALADIPTASE"/>
</dbReference>
<keyword evidence="15" id="KW-0472">Membrane</keyword>
<dbReference type="GO" id="GO:0016285">
    <property type="term" value="F:alanyl aminopeptidase activity"/>
    <property type="evidence" value="ECO:0007669"/>
    <property type="project" value="UniProtKB-EC"/>
</dbReference>
<dbReference type="AlphaFoldDB" id="A0AAJ7C8Y0"/>
<dbReference type="GO" id="GO:0006508">
    <property type="term" value="P:proteolysis"/>
    <property type="evidence" value="ECO:0007669"/>
    <property type="project" value="UniProtKB-KW"/>
</dbReference>
<reference evidence="28" key="1">
    <citation type="submission" date="2025-08" db="UniProtKB">
        <authorList>
            <consortium name="RefSeq"/>
        </authorList>
    </citation>
    <scope>IDENTIFICATION</scope>
</reference>
<keyword evidence="22 28" id="KW-0031">Aminopeptidase</keyword>
<keyword evidence="17" id="KW-0325">Glycoprotein</keyword>
<dbReference type="InterPro" id="IPR045357">
    <property type="entry name" value="Aminopeptidase_N-like_N"/>
</dbReference>
<evidence type="ECO:0000259" key="24">
    <source>
        <dbReference type="Pfam" id="PF01433"/>
    </source>
</evidence>
<feature type="binding site" evidence="20">
    <location>
        <position position="346"/>
    </location>
    <ligand>
        <name>Zn(2+)</name>
        <dbReference type="ChEBI" id="CHEBI:29105"/>
        <note>catalytic</note>
    </ligand>
</feature>
<dbReference type="CDD" id="cd09601">
    <property type="entry name" value="M1_APN-Q_like"/>
    <property type="match status" value="1"/>
</dbReference>
<dbReference type="Gene3D" id="1.10.390.10">
    <property type="entry name" value="Neutral Protease Domain 2"/>
    <property type="match status" value="1"/>
</dbReference>
<organism evidence="27 28">
    <name type="scientific">Cephus cinctus</name>
    <name type="common">Wheat stem sawfly</name>
    <dbReference type="NCBI Taxonomy" id="211228"/>
    <lineage>
        <taxon>Eukaryota</taxon>
        <taxon>Metazoa</taxon>
        <taxon>Ecdysozoa</taxon>
        <taxon>Arthropoda</taxon>
        <taxon>Hexapoda</taxon>
        <taxon>Insecta</taxon>
        <taxon>Pterygota</taxon>
        <taxon>Neoptera</taxon>
        <taxon>Endopterygota</taxon>
        <taxon>Hymenoptera</taxon>
        <taxon>Cephoidea</taxon>
        <taxon>Cephidae</taxon>
        <taxon>Cephus</taxon>
    </lineage>
</organism>
<evidence type="ECO:0000256" key="1">
    <source>
        <dbReference type="ARBA" id="ARBA00000098"/>
    </source>
</evidence>
<dbReference type="Gene3D" id="2.60.40.1730">
    <property type="entry name" value="tricorn interacting facor f3 domain"/>
    <property type="match status" value="1"/>
</dbReference>
<evidence type="ECO:0000256" key="22">
    <source>
        <dbReference type="RuleBase" id="RU364040"/>
    </source>
</evidence>
<feature type="chain" id="PRO_5042602653" description="Aminopeptidase" evidence="23">
    <location>
        <begin position="21"/>
        <end position="944"/>
    </location>
</feature>
<keyword evidence="7 22" id="KW-0645">Protease</keyword>
<dbReference type="GeneID" id="107272257"/>
<evidence type="ECO:0000256" key="3">
    <source>
        <dbReference type="ARBA" id="ARBA00004609"/>
    </source>
</evidence>
<name>A0AAJ7C8Y0_CEPCN</name>
<feature type="signal peptide" evidence="23">
    <location>
        <begin position="1"/>
        <end position="20"/>
    </location>
</feature>
<evidence type="ECO:0000256" key="10">
    <source>
        <dbReference type="ARBA" id="ARBA00022729"/>
    </source>
</evidence>
<keyword evidence="16" id="KW-1015">Disulfide bond</keyword>
<keyword evidence="5" id="KW-1003">Cell membrane</keyword>
<evidence type="ECO:0000256" key="5">
    <source>
        <dbReference type="ARBA" id="ARBA00022475"/>
    </source>
</evidence>
<dbReference type="GO" id="GO:0098552">
    <property type="term" value="C:side of membrane"/>
    <property type="evidence" value="ECO:0007669"/>
    <property type="project" value="UniProtKB-KW"/>
</dbReference>
<dbReference type="InterPro" id="IPR027268">
    <property type="entry name" value="Peptidase_M4/M1_CTD_sf"/>
</dbReference>
<dbReference type="GO" id="GO:0043171">
    <property type="term" value="P:peptide catabolic process"/>
    <property type="evidence" value="ECO:0007669"/>
    <property type="project" value="TreeGrafter"/>
</dbReference>
<evidence type="ECO:0000256" key="14">
    <source>
        <dbReference type="ARBA" id="ARBA00023049"/>
    </source>
</evidence>
<dbReference type="InterPro" id="IPR024571">
    <property type="entry name" value="ERAP1-like_C_dom"/>
</dbReference>
<dbReference type="GO" id="GO:0008270">
    <property type="term" value="F:zinc ion binding"/>
    <property type="evidence" value="ECO:0007669"/>
    <property type="project" value="UniProtKB-UniRule"/>
</dbReference>
<protein>
    <recommendedName>
        <fullName evidence="22">Aminopeptidase</fullName>
        <ecNumber evidence="22">3.4.11.-</ecNumber>
    </recommendedName>
</protein>
<keyword evidence="13" id="KW-1133">Transmembrane helix</keyword>
<feature type="domain" description="Peptidase M1 membrane alanine aminopeptidase" evidence="24">
    <location>
        <begin position="267"/>
        <end position="493"/>
    </location>
</feature>
<comment type="catalytic activity">
    <reaction evidence="1">
        <text>Release of an N-terminal amino acid, Xaa-|-Yaa- from a peptide, amide or arylamide. Xaa is preferably Ala, but may be most amino acids including Pro (slow action). When a terminal hydrophobic residue is followed by a prolyl residue, the two may be released as an intact Xaa-Pro dipeptide.</text>
        <dbReference type="EC" id="3.4.11.2"/>
    </reaction>
</comment>
<comment type="cofactor">
    <cofactor evidence="20 22">
        <name>Zn(2+)</name>
        <dbReference type="ChEBI" id="CHEBI:29105"/>
    </cofactor>
    <text evidence="20 22">Binds 1 zinc ion per subunit.</text>
</comment>
<evidence type="ECO:0000256" key="15">
    <source>
        <dbReference type="ARBA" id="ARBA00023136"/>
    </source>
</evidence>
<keyword evidence="6" id="KW-0336">GPI-anchor</keyword>
<feature type="domain" description="ERAP1-like C-terminal" evidence="25">
    <location>
        <begin position="574"/>
        <end position="878"/>
    </location>
</feature>
<evidence type="ECO:0000256" key="6">
    <source>
        <dbReference type="ARBA" id="ARBA00022622"/>
    </source>
</evidence>
<dbReference type="InterPro" id="IPR050344">
    <property type="entry name" value="Peptidase_M1_aminopeptidases"/>
</dbReference>
<dbReference type="FunFam" id="1.10.390.10:FF:000016">
    <property type="entry name" value="Glutamyl aminopeptidase"/>
    <property type="match status" value="1"/>
</dbReference>
<dbReference type="Gene3D" id="2.60.40.1910">
    <property type="match status" value="1"/>
</dbReference>
<dbReference type="PANTHER" id="PTHR11533:SF290">
    <property type="entry name" value="AMINOPEPTIDASE"/>
    <property type="match status" value="1"/>
</dbReference>
<dbReference type="Proteomes" id="UP000694920">
    <property type="component" value="Unplaced"/>
</dbReference>
<evidence type="ECO:0000256" key="18">
    <source>
        <dbReference type="ARBA" id="ARBA00023288"/>
    </source>
</evidence>
<feature type="binding site" evidence="20">
    <location>
        <position position="342"/>
    </location>
    <ligand>
        <name>Zn(2+)</name>
        <dbReference type="ChEBI" id="CHEBI:29105"/>
        <note>catalytic</note>
    </ligand>
</feature>
<dbReference type="Gene3D" id="1.25.50.20">
    <property type="match status" value="1"/>
</dbReference>
<dbReference type="FunFam" id="2.60.40.1730:FF:000013">
    <property type="entry name" value="Aminopeptidase"/>
    <property type="match status" value="1"/>
</dbReference>
<evidence type="ECO:0000256" key="2">
    <source>
        <dbReference type="ARBA" id="ARBA00004167"/>
    </source>
</evidence>
<comment type="subcellular location">
    <subcellularLocation>
        <location evidence="3">Cell membrane</location>
        <topology evidence="3">Lipid-anchor</topology>
        <topology evidence="3">GPI-anchor</topology>
    </subcellularLocation>
    <subcellularLocation>
        <location evidence="2">Membrane</location>
        <topology evidence="2">Single-pass membrane protein</topology>
    </subcellularLocation>
</comment>
<dbReference type="SUPFAM" id="SSF55486">
    <property type="entry name" value="Metalloproteases ('zincins'), catalytic domain"/>
    <property type="match status" value="1"/>
</dbReference>
<dbReference type="Pfam" id="PF11838">
    <property type="entry name" value="ERAP1_C"/>
    <property type="match status" value="1"/>
</dbReference>
<dbReference type="FunFam" id="2.60.40.1910:FF:000008">
    <property type="entry name" value="Aminopeptidase"/>
    <property type="match status" value="1"/>
</dbReference>
<evidence type="ECO:0000256" key="7">
    <source>
        <dbReference type="ARBA" id="ARBA00022670"/>
    </source>
</evidence>
<accession>A0AAJ7C8Y0</accession>
<dbReference type="SUPFAM" id="SSF63737">
    <property type="entry name" value="Leukotriene A4 hydrolase N-terminal domain"/>
    <property type="match status" value="1"/>
</dbReference>
<evidence type="ECO:0000256" key="11">
    <source>
        <dbReference type="ARBA" id="ARBA00022801"/>
    </source>
</evidence>
<feature type="binding site" evidence="20">
    <location>
        <position position="365"/>
    </location>
    <ligand>
        <name>Zn(2+)</name>
        <dbReference type="ChEBI" id="CHEBI:29105"/>
        <note>catalytic</note>
    </ligand>
</feature>
<keyword evidence="12 20" id="KW-0862">Zinc</keyword>
<dbReference type="GO" id="GO:0005886">
    <property type="term" value="C:plasma membrane"/>
    <property type="evidence" value="ECO:0007669"/>
    <property type="project" value="UniProtKB-SubCell"/>
</dbReference>
<dbReference type="FunFam" id="1.25.50.20:FF:000001">
    <property type="entry name" value="Aminopeptidase"/>
    <property type="match status" value="1"/>
</dbReference>
<evidence type="ECO:0000256" key="13">
    <source>
        <dbReference type="ARBA" id="ARBA00022989"/>
    </source>
</evidence>
<comment type="similarity">
    <text evidence="4 22">Belongs to the peptidase M1 family.</text>
</comment>
<evidence type="ECO:0000256" key="20">
    <source>
        <dbReference type="PIRSR" id="PIRSR634016-3"/>
    </source>
</evidence>
<dbReference type="PANTHER" id="PTHR11533">
    <property type="entry name" value="PROTEASE M1 ZINC METALLOPROTEASE"/>
    <property type="match status" value="1"/>
</dbReference>